<dbReference type="OrthoDB" id="4113725at2759"/>
<sequence length="183" mass="19474">MAFRSIFTRLTWSSSSIFSRNLSLARPREFHLSTVRFSPTAATSIPNASNTIVTPPPPQASAGGNEDRNDASHAAFLGEADSNDGHDAVQAAYGEPAPALDASNAAFLGEADSDDAFEARKAAEGDKYEPMDASKSAYLGEADSDDGFESDMEINPEAHRHKIDDASVSGLHGQSGEQDQRIE</sequence>
<feature type="region of interest" description="Disordered" evidence="1">
    <location>
        <begin position="117"/>
        <end position="183"/>
    </location>
</feature>
<organism evidence="2 3">
    <name type="scientific">Exophiala mesophila</name>
    <name type="common">Black yeast-like fungus</name>
    <dbReference type="NCBI Taxonomy" id="212818"/>
    <lineage>
        <taxon>Eukaryota</taxon>
        <taxon>Fungi</taxon>
        <taxon>Dikarya</taxon>
        <taxon>Ascomycota</taxon>
        <taxon>Pezizomycotina</taxon>
        <taxon>Eurotiomycetes</taxon>
        <taxon>Chaetothyriomycetidae</taxon>
        <taxon>Chaetothyriales</taxon>
        <taxon>Herpotrichiellaceae</taxon>
        <taxon>Exophiala</taxon>
    </lineage>
</organism>
<dbReference type="HOGENOM" id="CLU_112531_0_0_1"/>
<evidence type="ECO:0000313" key="3">
    <source>
        <dbReference type="Proteomes" id="UP000054302"/>
    </source>
</evidence>
<proteinExistence type="predicted"/>
<dbReference type="VEuPathDB" id="FungiDB:PV10_04542"/>
<evidence type="ECO:0000256" key="1">
    <source>
        <dbReference type="SAM" id="MobiDB-lite"/>
    </source>
</evidence>
<protein>
    <submittedName>
        <fullName evidence="2">Uncharacterized protein</fullName>
    </submittedName>
</protein>
<dbReference type="GeneID" id="27322387"/>
<feature type="compositionally biased region" description="Acidic residues" evidence="1">
    <location>
        <begin position="142"/>
        <end position="154"/>
    </location>
</feature>
<dbReference type="EMBL" id="KN847522">
    <property type="protein sequence ID" value="KIV93322.1"/>
    <property type="molecule type" value="Genomic_DNA"/>
</dbReference>
<dbReference type="RefSeq" id="XP_016224896.1">
    <property type="nucleotide sequence ID" value="XM_016369108.1"/>
</dbReference>
<gene>
    <name evidence="2" type="ORF">PV10_04542</name>
</gene>
<feature type="region of interest" description="Disordered" evidence="1">
    <location>
        <begin position="45"/>
        <end position="96"/>
    </location>
</feature>
<accession>A0A0D1ZEZ0</accession>
<name>A0A0D1ZEZ0_EXOME</name>
<keyword evidence="3" id="KW-1185">Reference proteome</keyword>
<feature type="compositionally biased region" description="Basic and acidic residues" evidence="1">
    <location>
        <begin position="156"/>
        <end position="165"/>
    </location>
</feature>
<dbReference type="AlphaFoldDB" id="A0A0D1ZEZ0"/>
<evidence type="ECO:0000313" key="2">
    <source>
        <dbReference type="EMBL" id="KIV93322.1"/>
    </source>
</evidence>
<feature type="compositionally biased region" description="Basic and acidic residues" evidence="1">
    <location>
        <begin position="117"/>
        <end position="132"/>
    </location>
</feature>
<dbReference type="Proteomes" id="UP000054302">
    <property type="component" value="Unassembled WGS sequence"/>
</dbReference>
<reference evidence="2 3" key="1">
    <citation type="submission" date="2015-01" db="EMBL/GenBank/DDBJ databases">
        <title>The Genome Sequence of Exophiala mesophila CBS40295.</title>
        <authorList>
            <consortium name="The Broad Institute Genomics Platform"/>
            <person name="Cuomo C."/>
            <person name="de Hoog S."/>
            <person name="Gorbushina A."/>
            <person name="Stielow B."/>
            <person name="Teixiera M."/>
            <person name="Abouelleil A."/>
            <person name="Chapman S.B."/>
            <person name="Priest M."/>
            <person name="Young S.K."/>
            <person name="Wortman J."/>
            <person name="Nusbaum C."/>
            <person name="Birren B."/>
        </authorList>
    </citation>
    <scope>NUCLEOTIDE SEQUENCE [LARGE SCALE GENOMIC DNA]</scope>
    <source>
        <strain evidence="2 3">CBS 40295</strain>
    </source>
</reference>